<name>A0AAU7U8A2_9DEIO</name>
<proteinExistence type="predicted"/>
<dbReference type="InterPro" id="IPR052020">
    <property type="entry name" value="Cyclic_di-GMP/3'3'-cGAMP_PDE"/>
</dbReference>
<dbReference type="CDD" id="cd00077">
    <property type="entry name" value="HDc"/>
    <property type="match status" value="1"/>
</dbReference>
<dbReference type="PANTHER" id="PTHR45228">
    <property type="entry name" value="CYCLIC DI-GMP PHOSPHODIESTERASE TM_0186-RELATED"/>
    <property type="match status" value="1"/>
</dbReference>
<dbReference type="PANTHER" id="PTHR45228:SF8">
    <property type="entry name" value="TWO-COMPONENT RESPONSE REGULATOR-RELATED"/>
    <property type="match status" value="1"/>
</dbReference>
<dbReference type="SUPFAM" id="SSF109604">
    <property type="entry name" value="HD-domain/PDEase-like"/>
    <property type="match status" value="1"/>
</dbReference>
<dbReference type="GO" id="GO:0016787">
    <property type="term" value="F:hydrolase activity"/>
    <property type="evidence" value="ECO:0007669"/>
    <property type="project" value="UniProtKB-KW"/>
</dbReference>
<dbReference type="KEGG" id="dsc:ABOD76_14200"/>
<evidence type="ECO:0000313" key="2">
    <source>
        <dbReference type="EMBL" id="XBV84589.1"/>
    </source>
</evidence>
<dbReference type="SMART" id="SM00471">
    <property type="entry name" value="HDc"/>
    <property type="match status" value="1"/>
</dbReference>
<dbReference type="Gene3D" id="1.10.3210.10">
    <property type="entry name" value="Hypothetical protein af1432"/>
    <property type="match status" value="1"/>
</dbReference>
<dbReference type="Pfam" id="PF13487">
    <property type="entry name" value="HD_5"/>
    <property type="match status" value="1"/>
</dbReference>
<organism evidence="2">
    <name type="scientific">Deinococcus sonorensis KR-87</name>
    <dbReference type="NCBI Taxonomy" id="694439"/>
    <lineage>
        <taxon>Bacteria</taxon>
        <taxon>Thermotogati</taxon>
        <taxon>Deinococcota</taxon>
        <taxon>Deinococci</taxon>
        <taxon>Deinococcales</taxon>
        <taxon>Deinococcaceae</taxon>
        <taxon>Deinococcus</taxon>
    </lineage>
</organism>
<dbReference type="PROSITE" id="PS51832">
    <property type="entry name" value="HD_GYP"/>
    <property type="match status" value="1"/>
</dbReference>
<dbReference type="InterPro" id="IPR037522">
    <property type="entry name" value="HD_GYP_dom"/>
</dbReference>
<evidence type="ECO:0000259" key="1">
    <source>
        <dbReference type="PROSITE" id="PS51832"/>
    </source>
</evidence>
<dbReference type="EC" id="3.1.4.-" evidence="2"/>
<sequence>MILMRGAVHDQVPSRLAPWGAGASCGSLAPRWQLLLGRLTRLLEERDAETDRHTTRVTHLAQQFARRLNVPPERCRALGWGARLHDIGKLTVPMELLQKAGPLHAWEREVLCGHVWAGQCIAGALDGLPAAALTVIAEHHERWDGQGYPRGLRGEQISLEARLFSLCDVFDALTHQRSYKPAWGPTAALEEMRSQVGRQFDPGLFPVFEQLIHELYPGAWTTSQPD</sequence>
<dbReference type="AlphaFoldDB" id="A0AAU7U8A2"/>
<accession>A0AAU7U8A2</accession>
<keyword evidence="2" id="KW-0378">Hydrolase</keyword>
<gene>
    <name evidence="2" type="ORF">ABOD76_14200</name>
</gene>
<dbReference type="EMBL" id="CP158299">
    <property type="protein sequence ID" value="XBV84589.1"/>
    <property type="molecule type" value="Genomic_DNA"/>
</dbReference>
<dbReference type="InterPro" id="IPR003607">
    <property type="entry name" value="HD/PDEase_dom"/>
</dbReference>
<reference evidence="2" key="1">
    <citation type="submission" date="2024-06" db="EMBL/GenBank/DDBJ databases">
        <title>Draft Genome Sequence of Deinococcus sonorensis Type Strain KR-87, a Biofilm Producing Representative of the Genus Deinococcus.</title>
        <authorList>
            <person name="Boren L.S."/>
            <person name="Grosso R.A."/>
            <person name="Hugenberg-Cox A.N."/>
            <person name="Hill J.T.E."/>
            <person name="Albert C.M."/>
            <person name="Tuohy J.M."/>
        </authorList>
    </citation>
    <scope>NUCLEOTIDE SEQUENCE</scope>
    <source>
        <strain evidence="2">KR-87</strain>
    </source>
</reference>
<dbReference type="RefSeq" id="WP_350242626.1">
    <property type="nucleotide sequence ID" value="NZ_CP158299.1"/>
</dbReference>
<protein>
    <submittedName>
        <fullName evidence="2">HD-GYP domain-containing protein</fullName>
        <ecNumber evidence="2">3.1.4.-</ecNumber>
    </submittedName>
</protein>
<feature type="domain" description="HD-GYP" evidence="1">
    <location>
        <begin position="28"/>
        <end position="224"/>
    </location>
</feature>